<dbReference type="PANTHER" id="PTHR31391:SF106">
    <property type="entry name" value="B3 DOMAIN-CONTAINING PROTEIN OS01G0723500"/>
    <property type="match status" value="1"/>
</dbReference>
<organism evidence="8 9">
    <name type="scientific">Rhynchospora pubera</name>
    <dbReference type="NCBI Taxonomy" id="906938"/>
    <lineage>
        <taxon>Eukaryota</taxon>
        <taxon>Viridiplantae</taxon>
        <taxon>Streptophyta</taxon>
        <taxon>Embryophyta</taxon>
        <taxon>Tracheophyta</taxon>
        <taxon>Spermatophyta</taxon>
        <taxon>Magnoliopsida</taxon>
        <taxon>Liliopsida</taxon>
        <taxon>Poales</taxon>
        <taxon>Cyperaceae</taxon>
        <taxon>Cyperoideae</taxon>
        <taxon>Rhynchosporeae</taxon>
        <taxon>Rhynchospora</taxon>
    </lineage>
</organism>
<accession>A0AAV8GMY7</accession>
<feature type="domain" description="TF-B3" evidence="7">
    <location>
        <begin position="265"/>
        <end position="367"/>
    </location>
</feature>
<dbReference type="Proteomes" id="UP001140206">
    <property type="component" value="Chromosome 1"/>
</dbReference>
<dbReference type="GO" id="GO:0005634">
    <property type="term" value="C:nucleus"/>
    <property type="evidence" value="ECO:0007669"/>
    <property type="project" value="UniProtKB-SubCell"/>
</dbReference>
<evidence type="ECO:0000313" key="8">
    <source>
        <dbReference type="EMBL" id="KAJ4803717.1"/>
    </source>
</evidence>
<evidence type="ECO:0000256" key="6">
    <source>
        <dbReference type="SAM" id="MobiDB-lite"/>
    </source>
</evidence>
<sequence>MDTWRALKVLFQSHVHSGPAFTKLLDEEFSSCLRISKQTLGTTKEAFTNKTAITVISPNGRYEIDFKMSEEEVVLEKGWLEFSRAHHLCKTDKLTFYCGCPDIFIVHIHDKNGNSILSGSRSSKTETGKHDKKGRSVGEKGKLNASNLKLSRNRRDPMKKQRCNTKTHEVPSTTQGAVTISLGSSSASTAAKGQISGDKRHGFSVERESATSDSSESEDGDRRVIIQLKRTCISSRREVTDTEKRKALRAAECFQSATATSRPCFLKVMKETSVYKHFSFVIPVEFARENLPSPFSKISLQMPGRTEKWEVHCRCTVTNAQKLWRVMGGWGQFTFDNSLEEHDVCVFVLKEKDLSQATMNVHIFRVVEDFAPLRVLLLQIMNQKLIINRTQDSAQPSLNLLFHQK</sequence>
<dbReference type="GO" id="GO:0003677">
    <property type="term" value="F:DNA binding"/>
    <property type="evidence" value="ECO:0007669"/>
    <property type="project" value="UniProtKB-KW"/>
</dbReference>
<keyword evidence="2" id="KW-0805">Transcription regulation</keyword>
<feature type="compositionally biased region" description="Basic and acidic residues" evidence="6">
    <location>
        <begin position="197"/>
        <end position="210"/>
    </location>
</feature>
<dbReference type="Gene3D" id="2.40.330.10">
    <property type="entry name" value="DNA-binding pseudobarrel domain"/>
    <property type="match status" value="2"/>
</dbReference>
<gene>
    <name evidence="8" type="ORF">LUZ62_016283</name>
</gene>
<keyword evidence="3" id="KW-0238">DNA-binding</keyword>
<dbReference type="EMBL" id="JAMFTS010000001">
    <property type="protein sequence ID" value="KAJ4803717.1"/>
    <property type="molecule type" value="Genomic_DNA"/>
</dbReference>
<keyword evidence="4" id="KW-0804">Transcription</keyword>
<keyword evidence="5" id="KW-0539">Nucleus</keyword>
<evidence type="ECO:0000256" key="3">
    <source>
        <dbReference type="ARBA" id="ARBA00023125"/>
    </source>
</evidence>
<dbReference type="PANTHER" id="PTHR31391">
    <property type="entry name" value="B3 DOMAIN-CONTAINING PROTEIN OS11G0197600-RELATED"/>
    <property type="match status" value="1"/>
</dbReference>
<name>A0AAV8GMY7_9POAL</name>
<dbReference type="InterPro" id="IPR003340">
    <property type="entry name" value="B3_DNA-bd"/>
</dbReference>
<evidence type="ECO:0000259" key="7">
    <source>
        <dbReference type="PROSITE" id="PS50863"/>
    </source>
</evidence>
<comment type="subcellular location">
    <subcellularLocation>
        <location evidence="1">Nucleus</location>
    </subcellularLocation>
</comment>
<dbReference type="SUPFAM" id="SSF101936">
    <property type="entry name" value="DNA-binding pseudobarrel domain"/>
    <property type="match status" value="2"/>
</dbReference>
<evidence type="ECO:0000256" key="2">
    <source>
        <dbReference type="ARBA" id="ARBA00023015"/>
    </source>
</evidence>
<feature type="compositionally biased region" description="Polar residues" evidence="6">
    <location>
        <begin position="170"/>
        <end position="191"/>
    </location>
</feature>
<dbReference type="Pfam" id="PF02362">
    <property type="entry name" value="B3"/>
    <property type="match status" value="1"/>
</dbReference>
<dbReference type="CDD" id="cd10017">
    <property type="entry name" value="B3_DNA"/>
    <property type="match status" value="1"/>
</dbReference>
<evidence type="ECO:0000313" key="9">
    <source>
        <dbReference type="Proteomes" id="UP001140206"/>
    </source>
</evidence>
<dbReference type="AlphaFoldDB" id="A0AAV8GMY7"/>
<evidence type="ECO:0000256" key="1">
    <source>
        <dbReference type="ARBA" id="ARBA00004123"/>
    </source>
</evidence>
<feature type="compositionally biased region" description="Basic and acidic residues" evidence="6">
    <location>
        <begin position="123"/>
        <end position="142"/>
    </location>
</feature>
<proteinExistence type="predicted"/>
<dbReference type="InterPro" id="IPR015300">
    <property type="entry name" value="DNA-bd_pseudobarrel_sf"/>
</dbReference>
<protein>
    <submittedName>
        <fullName evidence="8">B3 domain-containing protein</fullName>
    </submittedName>
</protein>
<feature type="region of interest" description="Disordered" evidence="6">
    <location>
        <begin position="115"/>
        <end position="221"/>
    </location>
</feature>
<evidence type="ECO:0000256" key="5">
    <source>
        <dbReference type="ARBA" id="ARBA00023242"/>
    </source>
</evidence>
<comment type="caution">
    <text evidence="8">The sequence shown here is derived from an EMBL/GenBank/DDBJ whole genome shotgun (WGS) entry which is preliminary data.</text>
</comment>
<dbReference type="InterPro" id="IPR044837">
    <property type="entry name" value="REM16-like"/>
</dbReference>
<evidence type="ECO:0000256" key="4">
    <source>
        <dbReference type="ARBA" id="ARBA00023163"/>
    </source>
</evidence>
<reference evidence="8" key="1">
    <citation type="submission" date="2022-08" db="EMBL/GenBank/DDBJ databases">
        <authorList>
            <person name="Marques A."/>
        </authorList>
    </citation>
    <scope>NUCLEOTIDE SEQUENCE</scope>
    <source>
        <strain evidence="8">RhyPub2mFocal</strain>
        <tissue evidence="8">Leaves</tissue>
    </source>
</reference>
<keyword evidence="9" id="KW-1185">Reference proteome</keyword>
<dbReference type="SMART" id="SM01019">
    <property type="entry name" value="B3"/>
    <property type="match status" value="2"/>
</dbReference>
<dbReference type="PROSITE" id="PS50863">
    <property type="entry name" value="B3"/>
    <property type="match status" value="1"/>
</dbReference>